<organism evidence="1 2">
    <name type="scientific">Leptospira santarosai</name>
    <dbReference type="NCBI Taxonomy" id="28183"/>
    <lineage>
        <taxon>Bacteria</taxon>
        <taxon>Pseudomonadati</taxon>
        <taxon>Spirochaetota</taxon>
        <taxon>Spirochaetia</taxon>
        <taxon>Leptospirales</taxon>
        <taxon>Leptospiraceae</taxon>
        <taxon>Leptospira</taxon>
    </lineage>
</organism>
<proteinExistence type="predicted"/>
<dbReference type="EMBL" id="MTSU01000044">
    <property type="protein sequence ID" value="ONF90207.1"/>
    <property type="molecule type" value="Genomic_DNA"/>
</dbReference>
<sequence length="131" mass="15271">MKPSAKKIITKRFIHIETECKKKPKELAKILDIDLSTYYKTKRGDIAPSNHFLVRVEHKLGYRGEWLKFGSGEPKDPEVLLESEIKSQYALINKLKNYELLPILDALPDSPNEKDKNLLLDFLNLFIQKFQ</sequence>
<dbReference type="Proteomes" id="UP000189337">
    <property type="component" value="Unassembled WGS sequence"/>
</dbReference>
<dbReference type="RefSeq" id="WP_046943720.1">
    <property type="nucleotide sequence ID" value="NZ_CP028370.1"/>
</dbReference>
<name>A0AB73LKC2_9LEPT</name>
<evidence type="ECO:0000313" key="2">
    <source>
        <dbReference type="Proteomes" id="UP000189337"/>
    </source>
</evidence>
<keyword evidence="1" id="KW-0238">DNA-binding</keyword>
<accession>A0AB73LKC2</accession>
<gene>
    <name evidence="1" type="ORF">BWD14_19670</name>
</gene>
<dbReference type="GO" id="GO:0003677">
    <property type="term" value="F:DNA binding"/>
    <property type="evidence" value="ECO:0007669"/>
    <property type="project" value="UniProtKB-KW"/>
</dbReference>
<comment type="caution">
    <text evidence="1">The sequence shown here is derived from an EMBL/GenBank/DDBJ whole genome shotgun (WGS) entry which is preliminary data.</text>
</comment>
<evidence type="ECO:0000313" key="1">
    <source>
        <dbReference type="EMBL" id="ONF90207.1"/>
    </source>
</evidence>
<dbReference type="SUPFAM" id="SSF47413">
    <property type="entry name" value="lambda repressor-like DNA-binding domains"/>
    <property type="match status" value="1"/>
</dbReference>
<dbReference type="AlphaFoldDB" id="A0AB73LKC2"/>
<protein>
    <submittedName>
        <fullName evidence="1">DNA-binding protein</fullName>
    </submittedName>
</protein>
<reference evidence="1 2" key="1">
    <citation type="submission" date="2017-01" db="EMBL/GenBank/DDBJ databases">
        <title>Comparative genomic analysis of Brazilian Leptospira santarosai.</title>
        <authorList>
            <person name="Moreno L.Z."/>
            <person name="Miraglia F."/>
            <person name="Kremer F.S."/>
            <person name="Eslabao M.R."/>
            <person name="Lilenbaum W."/>
            <person name="Dellagostin O.A."/>
            <person name="Moreno A.M."/>
        </authorList>
    </citation>
    <scope>NUCLEOTIDE SEQUENCE [LARGE SCALE GENOMIC DNA]</scope>
    <source>
        <strain evidence="1 2">M52/8-19</strain>
    </source>
</reference>
<dbReference type="InterPro" id="IPR010982">
    <property type="entry name" value="Lambda_DNA-bd_dom_sf"/>
</dbReference>